<evidence type="ECO:0000313" key="1">
    <source>
        <dbReference type="EMBL" id="TFK51131.1"/>
    </source>
</evidence>
<proteinExistence type="predicted"/>
<dbReference type="AlphaFoldDB" id="A0A5C3NB98"/>
<dbReference type="EMBL" id="ML213512">
    <property type="protein sequence ID" value="TFK51131.1"/>
    <property type="molecule type" value="Genomic_DNA"/>
</dbReference>
<dbReference type="Proteomes" id="UP000305948">
    <property type="component" value="Unassembled WGS sequence"/>
</dbReference>
<organism evidence="1 2">
    <name type="scientific">Heliocybe sulcata</name>
    <dbReference type="NCBI Taxonomy" id="5364"/>
    <lineage>
        <taxon>Eukaryota</taxon>
        <taxon>Fungi</taxon>
        <taxon>Dikarya</taxon>
        <taxon>Basidiomycota</taxon>
        <taxon>Agaricomycotina</taxon>
        <taxon>Agaricomycetes</taxon>
        <taxon>Gloeophyllales</taxon>
        <taxon>Gloeophyllaceae</taxon>
        <taxon>Heliocybe</taxon>
    </lineage>
</organism>
<name>A0A5C3NB98_9AGAM</name>
<reference evidence="1 2" key="1">
    <citation type="journal article" date="2019" name="Nat. Ecol. Evol.">
        <title>Megaphylogeny resolves global patterns of mushroom evolution.</title>
        <authorList>
            <person name="Varga T."/>
            <person name="Krizsan K."/>
            <person name="Foldi C."/>
            <person name="Dima B."/>
            <person name="Sanchez-Garcia M."/>
            <person name="Sanchez-Ramirez S."/>
            <person name="Szollosi G.J."/>
            <person name="Szarkandi J.G."/>
            <person name="Papp V."/>
            <person name="Albert L."/>
            <person name="Andreopoulos W."/>
            <person name="Angelini C."/>
            <person name="Antonin V."/>
            <person name="Barry K.W."/>
            <person name="Bougher N.L."/>
            <person name="Buchanan P."/>
            <person name="Buyck B."/>
            <person name="Bense V."/>
            <person name="Catcheside P."/>
            <person name="Chovatia M."/>
            <person name="Cooper J."/>
            <person name="Damon W."/>
            <person name="Desjardin D."/>
            <person name="Finy P."/>
            <person name="Geml J."/>
            <person name="Haridas S."/>
            <person name="Hughes K."/>
            <person name="Justo A."/>
            <person name="Karasinski D."/>
            <person name="Kautmanova I."/>
            <person name="Kiss B."/>
            <person name="Kocsube S."/>
            <person name="Kotiranta H."/>
            <person name="LaButti K.M."/>
            <person name="Lechner B.E."/>
            <person name="Liimatainen K."/>
            <person name="Lipzen A."/>
            <person name="Lukacs Z."/>
            <person name="Mihaltcheva S."/>
            <person name="Morgado L.N."/>
            <person name="Niskanen T."/>
            <person name="Noordeloos M.E."/>
            <person name="Ohm R.A."/>
            <person name="Ortiz-Santana B."/>
            <person name="Ovrebo C."/>
            <person name="Racz N."/>
            <person name="Riley R."/>
            <person name="Savchenko A."/>
            <person name="Shiryaev A."/>
            <person name="Soop K."/>
            <person name="Spirin V."/>
            <person name="Szebenyi C."/>
            <person name="Tomsovsky M."/>
            <person name="Tulloss R.E."/>
            <person name="Uehling J."/>
            <person name="Grigoriev I.V."/>
            <person name="Vagvolgyi C."/>
            <person name="Papp T."/>
            <person name="Martin F.M."/>
            <person name="Miettinen O."/>
            <person name="Hibbett D.S."/>
            <person name="Nagy L.G."/>
        </authorList>
    </citation>
    <scope>NUCLEOTIDE SEQUENCE [LARGE SCALE GENOMIC DNA]</scope>
    <source>
        <strain evidence="1 2">OMC1185</strain>
    </source>
</reference>
<keyword evidence="2" id="KW-1185">Reference proteome</keyword>
<evidence type="ECO:0000313" key="2">
    <source>
        <dbReference type="Proteomes" id="UP000305948"/>
    </source>
</evidence>
<dbReference type="OrthoDB" id="2937711at2759"/>
<gene>
    <name evidence="1" type="ORF">OE88DRAFT_1660463</name>
</gene>
<evidence type="ECO:0008006" key="3">
    <source>
        <dbReference type="Google" id="ProtNLM"/>
    </source>
</evidence>
<accession>A0A5C3NB98</accession>
<protein>
    <recommendedName>
        <fullName evidence="3">WD40 repeat-like protein</fullName>
    </recommendedName>
</protein>
<sequence length="418" mass="46221">MRRNGYTIPYPRAGALSELATEELKRKALHAHRLESNLQSDHSRILGSVTETDCKTPESDLKILYIIPGTPLVVLHSRRRGLNVTLWDTDRSVSFNSVSIDSSLVCQSDTAYEEHGKHTMAVLTVDDDDDNMDKLYVLCCDYSEDPPQLSILWERSDDHFVAVSVYKDLLVWVQDDSTTLNVVAVNMKTGATASGILPEPDFDSVSLHVHCDHLYIFVPRNTPLGTVFELPVYHCPASTLPYGKASGQRLGGLSPVGGYLIDWPGELCGLDWRCVFVISPVRGLLLSLIGNGFVGDGRYRTAVAYLGAQHCDDAEPCLQFPVDVCTAHAEESSPLMGSSLSGRHMAIFQRSGHIGSTCLYLRLLNFDQELRRPVLREGEVSYPIIESPYSIRSIAFDDCRGVVLLLNQNGTICSIPYA</sequence>